<comment type="caution">
    <text evidence="2">The sequence shown here is derived from an EMBL/GenBank/DDBJ whole genome shotgun (WGS) entry which is preliminary data.</text>
</comment>
<dbReference type="Pfam" id="PF14206">
    <property type="entry name" value="Cys_rich_CPCC"/>
    <property type="match status" value="1"/>
</dbReference>
<dbReference type="AlphaFoldDB" id="A0A919T2A8"/>
<gene>
    <name evidence="2" type="ORF">Aco04nite_77990</name>
</gene>
<organism evidence="2 3">
    <name type="scientific">Winogradskya consettensis</name>
    <dbReference type="NCBI Taxonomy" id="113560"/>
    <lineage>
        <taxon>Bacteria</taxon>
        <taxon>Bacillati</taxon>
        <taxon>Actinomycetota</taxon>
        <taxon>Actinomycetes</taxon>
        <taxon>Micromonosporales</taxon>
        <taxon>Micromonosporaceae</taxon>
        <taxon>Winogradskya</taxon>
    </lineage>
</organism>
<protein>
    <recommendedName>
        <fullName evidence="1">Cysteine-rich CPCC domain-containing protein</fullName>
    </recommendedName>
</protein>
<dbReference type="RefSeq" id="WP_213002193.1">
    <property type="nucleotide sequence ID" value="NZ_BAAATW010000004.1"/>
</dbReference>
<reference evidence="2" key="1">
    <citation type="submission" date="2021-03" db="EMBL/GenBank/DDBJ databases">
        <title>Whole genome shotgun sequence of Actinoplanes consettensis NBRC 14913.</title>
        <authorList>
            <person name="Komaki H."/>
            <person name="Tamura T."/>
        </authorList>
    </citation>
    <scope>NUCLEOTIDE SEQUENCE</scope>
    <source>
        <strain evidence="2">NBRC 14913</strain>
    </source>
</reference>
<keyword evidence="3" id="KW-1185">Reference proteome</keyword>
<feature type="domain" description="Cysteine-rich CPCC" evidence="1">
    <location>
        <begin position="135"/>
        <end position="190"/>
    </location>
</feature>
<dbReference type="InterPro" id="IPR025983">
    <property type="entry name" value="Cys_rich_CPCC"/>
</dbReference>
<sequence length="194" mass="21488">MKADDLQRAARMTIGALEPLADRDWSAPAGTLDWTCRETLTHLGEVLAETPEVAELAVAEMLLHTYDITQGLGVGWRPPAWISRLVLLRLAPETLVPRKHPTSILLRFTGRIGEGGPWQWRIGPEPVPDPDADRYACPCCGHATLAERGQFQICRECWWEDDGQDDHNSAVVMGGPNGSLSLDAARAEYARRRP</sequence>
<evidence type="ECO:0000259" key="1">
    <source>
        <dbReference type="Pfam" id="PF14206"/>
    </source>
</evidence>
<dbReference type="EMBL" id="BOQP01000048">
    <property type="protein sequence ID" value="GIM81719.1"/>
    <property type="molecule type" value="Genomic_DNA"/>
</dbReference>
<evidence type="ECO:0000313" key="2">
    <source>
        <dbReference type="EMBL" id="GIM81719.1"/>
    </source>
</evidence>
<dbReference type="Proteomes" id="UP000680865">
    <property type="component" value="Unassembled WGS sequence"/>
</dbReference>
<name>A0A919T2A8_9ACTN</name>
<evidence type="ECO:0000313" key="3">
    <source>
        <dbReference type="Proteomes" id="UP000680865"/>
    </source>
</evidence>
<proteinExistence type="predicted"/>
<accession>A0A919T2A8</accession>